<proteinExistence type="predicted"/>
<gene>
    <name evidence="1" type="ORF">NA56DRAFT_710827</name>
</gene>
<accession>A0A2J6PKE9</accession>
<organism evidence="1 2">
    <name type="scientific">Hyaloscypha hepaticicola</name>
    <dbReference type="NCBI Taxonomy" id="2082293"/>
    <lineage>
        <taxon>Eukaryota</taxon>
        <taxon>Fungi</taxon>
        <taxon>Dikarya</taxon>
        <taxon>Ascomycota</taxon>
        <taxon>Pezizomycotina</taxon>
        <taxon>Leotiomycetes</taxon>
        <taxon>Helotiales</taxon>
        <taxon>Hyaloscyphaceae</taxon>
        <taxon>Hyaloscypha</taxon>
    </lineage>
</organism>
<reference evidence="1 2" key="1">
    <citation type="submission" date="2016-05" db="EMBL/GenBank/DDBJ databases">
        <title>A degradative enzymes factory behind the ericoid mycorrhizal symbiosis.</title>
        <authorList>
            <consortium name="DOE Joint Genome Institute"/>
            <person name="Martino E."/>
            <person name="Morin E."/>
            <person name="Grelet G."/>
            <person name="Kuo A."/>
            <person name="Kohler A."/>
            <person name="Daghino S."/>
            <person name="Barry K."/>
            <person name="Choi C."/>
            <person name="Cichocki N."/>
            <person name="Clum A."/>
            <person name="Copeland A."/>
            <person name="Hainaut M."/>
            <person name="Haridas S."/>
            <person name="Labutti K."/>
            <person name="Lindquist E."/>
            <person name="Lipzen A."/>
            <person name="Khouja H.-R."/>
            <person name="Murat C."/>
            <person name="Ohm R."/>
            <person name="Olson A."/>
            <person name="Spatafora J."/>
            <person name="Veneault-Fourrey C."/>
            <person name="Henrissat B."/>
            <person name="Grigoriev I."/>
            <person name="Martin F."/>
            <person name="Perotto S."/>
        </authorList>
    </citation>
    <scope>NUCLEOTIDE SEQUENCE [LARGE SCALE GENOMIC DNA]</scope>
    <source>
        <strain evidence="1 2">UAMH 7357</strain>
    </source>
</reference>
<protein>
    <submittedName>
        <fullName evidence="1">Uncharacterized protein</fullName>
    </submittedName>
</protein>
<evidence type="ECO:0000313" key="1">
    <source>
        <dbReference type="EMBL" id="PMD14522.1"/>
    </source>
</evidence>
<evidence type="ECO:0000313" key="2">
    <source>
        <dbReference type="Proteomes" id="UP000235672"/>
    </source>
</evidence>
<name>A0A2J6PKE9_9HELO</name>
<sequence>MNNTAGSIINSAHSCRYCREVVIRRPSQQQCDDADIGEILPIAEIDGSTAMLAASDGCNFFEWAVKEFNKNEGRSKTDDGDVYDDWSLRIGILEGHLRDHESSFPFVSFEWYHKNRKFYILDGLLLSQKKMILRHDTLRRGPQVGPSRLRKYSALPWVG</sequence>
<keyword evidence="2" id="KW-1185">Reference proteome</keyword>
<dbReference type="Proteomes" id="UP000235672">
    <property type="component" value="Unassembled WGS sequence"/>
</dbReference>
<dbReference type="AlphaFoldDB" id="A0A2J6PKE9"/>
<dbReference type="EMBL" id="KZ613521">
    <property type="protein sequence ID" value="PMD14522.1"/>
    <property type="molecule type" value="Genomic_DNA"/>
</dbReference>